<dbReference type="PANTHER" id="PTHR11236:SF9">
    <property type="entry name" value="ANTHRANILATE SYNTHASE COMPONENT 1"/>
    <property type="match status" value="1"/>
</dbReference>
<dbReference type="InterPro" id="IPR005801">
    <property type="entry name" value="ADC_synthase"/>
</dbReference>
<dbReference type="EMBL" id="UINC01108284">
    <property type="protein sequence ID" value="SVC74273.1"/>
    <property type="molecule type" value="Genomic_DNA"/>
</dbReference>
<feature type="non-terminal residue" evidence="3">
    <location>
        <position position="316"/>
    </location>
</feature>
<evidence type="ECO:0000259" key="1">
    <source>
        <dbReference type="Pfam" id="PF00425"/>
    </source>
</evidence>
<dbReference type="PANTHER" id="PTHR11236">
    <property type="entry name" value="AMINOBENZOATE/ANTHRANILATE SYNTHASE"/>
    <property type="match status" value="1"/>
</dbReference>
<evidence type="ECO:0000313" key="3">
    <source>
        <dbReference type="EMBL" id="SVC74273.1"/>
    </source>
</evidence>
<evidence type="ECO:0000259" key="2">
    <source>
        <dbReference type="Pfam" id="PF04715"/>
    </source>
</evidence>
<dbReference type="InterPro" id="IPR015890">
    <property type="entry name" value="Chorismate_C"/>
</dbReference>
<protein>
    <recommendedName>
        <fullName evidence="4">Anthranilate synthase component I N-terminal domain-containing protein</fullName>
    </recommendedName>
</protein>
<feature type="domain" description="Chorismate-utilising enzyme C-terminal" evidence="1">
    <location>
        <begin position="219"/>
        <end position="315"/>
    </location>
</feature>
<organism evidence="3">
    <name type="scientific">marine metagenome</name>
    <dbReference type="NCBI Taxonomy" id="408172"/>
    <lineage>
        <taxon>unclassified sequences</taxon>
        <taxon>metagenomes</taxon>
        <taxon>ecological metagenomes</taxon>
    </lineage>
</organism>
<dbReference type="Pfam" id="PF04715">
    <property type="entry name" value="Anth_synt_I_N"/>
    <property type="match status" value="1"/>
</dbReference>
<dbReference type="InterPro" id="IPR006805">
    <property type="entry name" value="Anth_synth_I_N"/>
</dbReference>
<dbReference type="Gene3D" id="3.60.120.10">
    <property type="entry name" value="Anthranilate synthase"/>
    <property type="match status" value="1"/>
</dbReference>
<dbReference type="GO" id="GO:0000162">
    <property type="term" value="P:L-tryptophan biosynthetic process"/>
    <property type="evidence" value="ECO:0007669"/>
    <property type="project" value="TreeGrafter"/>
</dbReference>
<dbReference type="InterPro" id="IPR019999">
    <property type="entry name" value="Anth_synth_I-like"/>
</dbReference>
<sequence>MNYTEFEILAKEYKTVPIYKRILADLLTPISAYMRLGNNSNYAFILESVEKGARYGRYSFIGRNPQMIVRSQNKSTQVFENGIWRDESSDFLEYLRNIQKNYQAPKLPDIPNFTGGLVGYMGYESIIWVEDIPIYEKDTLQCPDALFMLFHEIIAFDHLQNQIILFSNVKIEEGVDLKKTYNDAHAQIDKMGEDLHTDIDYQTPARQQKSDLNSNFTQGEFEDAVLKAQEHIEAGDIFQLVLSQRFQRQTTADPLTLYRALRSINPSPYMFHLKMNDFDIIGASPELLVKVEDKEIEIRPIAGTRKRGRDEAEDTR</sequence>
<proteinExistence type="predicted"/>
<dbReference type="AlphaFoldDB" id="A0A382PLM1"/>
<reference evidence="3" key="1">
    <citation type="submission" date="2018-05" db="EMBL/GenBank/DDBJ databases">
        <authorList>
            <person name="Lanie J.A."/>
            <person name="Ng W.-L."/>
            <person name="Kazmierczak K.M."/>
            <person name="Andrzejewski T.M."/>
            <person name="Davidsen T.M."/>
            <person name="Wayne K.J."/>
            <person name="Tettelin H."/>
            <person name="Glass J.I."/>
            <person name="Rusch D."/>
            <person name="Podicherti R."/>
            <person name="Tsui H.-C.T."/>
            <person name="Winkler M.E."/>
        </authorList>
    </citation>
    <scope>NUCLEOTIDE SEQUENCE</scope>
</reference>
<dbReference type="Pfam" id="PF00425">
    <property type="entry name" value="Chorismate_bind"/>
    <property type="match status" value="1"/>
</dbReference>
<dbReference type="SUPFAM" id="SSF56322">
    <property type="entry name" value="ADC synthase"/>
    <property type="match status" value="1"/>
</dbReference>
<name>A0A382PLM1_9ZZZZ</name>
<gene>
    <name evidence="3" type="ORF">METZ01_LOCUS327127</name>
</gene>
<evidence type="ECO:0008006" key="4">
    <source>
        <dbReference type="Google" id="ProtNLM"/>
    </source>
</evidence>
<feature type="domain" description="Anthranilate synthase component I N-terminal" evidence="2">
    <location>
        <begin position="25"/>
        <end position="164"/>
    </location>
</feature>
<accession>A0A382PLM1</accession>